<dbReference type="InterPro" id="IPR005845">
    <property type="entry name" value="A-D-PHexomutase_a/b/a-II"/>
</dbReference>
<dbReference type="GO" id="GO:0000287">
    <property type="term" value="F:magnesium ion binding"/>
    <property type="evidence" value="ECO:0007669"/>
    <property type="project" value="UniProtKB-UniRule"/>
</dbReference>
<dbReference type="InterPro" id="IPR005844">
    <property type="entry name" value="A-D-PHexomutase_a/b/a-I"/>
</dbReference>
<feature type="domain" description="Alpha-D-phosphohexomutase C-terminal" evidence="12">
    <location>
        <begin position="381"/>
        <end position="447"/>
    </location>
</feature>
<dbReference type="Proteomes" id="UP000245433">
    <property type="component" value="Unassembled WGS sequence"/>
</dbReference>
<comment type="catalytic activity">
    <reaction evidence="6 9 11">
        <text>alpha-D-glucosamine 1-phosphate = D-glucosamine 6-phosphate</text>
        <dbReference type="Rhea" id="RHEA:23424"/>
        <dbReference type="ChEBI" id="CHEBI:58516"/>
        <dbReference type="ChEBI" id="CHEBI:58725"/>
        <dbReference type="EC" id="5.4.2.10"/>
    </reaction>
</comment>
<keyword evidence="17" id="KW-1185">Reference proteome</keyword>
<dbReference type="EC" id="5.4.2.10" evidence="7 9"/>
<comment type="cofactor">
    <cofactor evidence="9">
        <name>Mg(2+)</name>
        <dbReference type="ChEBI" id="CHEBI:18420"/>
    </cofactor>
    <text evidence="9">Binds 1 Mg(2+) ion per subunit.</text>
</comment>
<dbReference type="GO" id="GO:0006048">
    <property type="term" value="P:UDP-N-acetylglucosamine biosynthetic process"/>
    <property type="evidence" value="ECO:0007669"/>
    <property type="project" value="TreeGrafter"/>
</dbReference>
<dbReference type="AlphaFoldDB" id="A0A2U1DC78"/>
<dbReference type="Pfam" id="PF00408">
    <property type="entry name" value="PGM_PMM_IV"/>
    <property type="match status" value="1"/>
</dbReference>
<dbReference type="Gene3D" id="3.40.120.10">
    <property type="entry name" value="Alpha-D-Glucose-1,6-Bisphosphate, subunit A, domain 3"/>
    <property type="match status" value="3"/>
</dbReference>
<feature type="binding site" evidence="9">
    <location>
        <position position="250"/>
    </location>
    <ligand>
        <name>Mg(2+)</name>
        <dbReference type="ChEBI" id="CHEBI:18420"/>
    </ligand>
</feature>
<dbReference type="InterPro" id="IPR016055">
    <property type="entry name" value="A-D-PHexomutase_a/b/a-I/II/III"/>
</dbReference>
<dbReference type="OrthoDB" id="9806956at2"/>
<feature type="binding site" evidence="9">
    <location>
        <position position="252"/>
    </location>
    <ligand>
        <name>Mg(2+)</name>
        <dbReference type="ChEBI" id="CHEBI:18420"/>
    </ligand>
</feature>
<evidence type="ECO:0000259" key="13">
    <source>
        <dbReference type="Pfam" id="PF02878"/>
    </source>
</evidence>
<dbReference type="PRINTS" id="PR00509">
    <property type="entry name" value="PGMPMM"/>
</dbReference>
<evidence type="ECO:0000259" key="15">
    <source>
        <dbReference type="Pfam" id="PF02880"/>
    </source>
</evidence>
<dbReference type="Pfam" id="PF02878">
    <property type="entry name" value="PGM_PMM_I"/>
    <property type="match status" value="1"/>
</dbReference>
<dbReference type="FunFam" id="3.40.120.10:FF:000002">
    <property type="entry name" value="Phosphoglucosamine mutase"/>
    <property type="match status" value="1"/>
</dbReference>
<evidence type="ECO:0000256" key="6">
    <source>
        <dbReference type="ARBA" id="ARBA00050364"/>
    </source>
</evidence>
<organism evidence="16 17">
    <name type="scientific">Convivina intestini</name>
    <dbReference type="NCBI Taxonomy" id="1505726"/>
    <lineage>
        <taxon>Bacteria</taxon>
        <taxon>Bacillati</taxon>
        <taxon>Bacillota</taxon>
        <taxon>Bacilli</taxon>
        <taxon>Lactobacillales</taxon>
        <taxon>Lactobacillaceae</taxon>
        <taxon>Convivina</taxon>
    </lineage>
</organism>
<evidence type="ECO:0000256" key="8">
    <source>
        <dbReference type="ARBA" id="ARBA00068193"/>
    </source>
</evidence>
<feature type="domain" description="Alpha-D-phosphohexomutase alpha/beta/alpha" evidence="15">
    <location>
        <begin position="265"/>
        <end position="374"/>
    </location>
</feature>
<dbReference type="InterPro" id="IPR050060">
    <property type="entry name" value="Phosphoglucosamine_mutase"/>
</dbReference>
<dbReference type="SUPFAM" id="SSF55957">
    <property type="entry name" value="Phosphoglucomutase, C-terminal domain"/>
    <property type="match status" value="1"/>
</dbReference>
<dbReference type="Pfam" id="PF02879">
    <property type="entry name" value="PGM_PMM_II"/>
    <property type="match status" value="1"/>
</dbReference>
<evidence type="ECO:0000256" key="11">
    <source>
        <dbReference type="RuleBase" id="RU004327"/>
    </source>
</evidence>
<keyword evidence="4 9" id="KW-0460">Magnesium</keyword>
<reference evidence="16 17" key="1">
    <citation type="submission" date="2018-04" db="EMBL/GenBank/DDBJ databases">
        <title>Genomic Encyclopedia of Type Strains, Phase IV (KMG-IV): sequencing the most valuable type-strain genomes for metagenomic binning, comparative biology and taxonomic classification.</title>
        <authorList>
            <person name="Goeker M."/>
        </authorList>
    </citation>
    <scope>NUCLEOTIDE SEQUENCE [LARGE SCALE GENOMIC DNA]</scope>
    <source>
        <strain evidence="16 17">DSM 28795</strain>
    </source>
</reference>
<dbReference type="InterPro" id="IPR005843">
    <property type="entry name" value="A-D-PHexomutase_C"/>
</dbReference>
<protein>
    <recommendedName>
        <fullName evidence="8 9">Phosphoglucosamine mutase</fullName>
        <ecNumber evidence="7 9">5.4.2.10</ecNumber>
    </recommendedName>
</protein>
<dbReference type="RefSeq" id="WP_089938258.1">
    <property type="nucleotide sequence ID" value="NZ_CAKOEX010000002.1"/>
</dbReference>
<dbReference type="CDD" id="cd05802">
    <property type="entry name" value="GlmM"/>
    <property type="match status" value="1"/>
</dbReference>
<feature type="active site" description="Phosphoserine intermediate" evidence="9">
    <location>
        <position position="108"/>
    </location>
</feature>
<keyword evidence="3 9" id="KW-0479">Metal-binding</keyword>
<evidence type="ECO:0000256" key="2">
    <source>
        <dbReference type="ARBA" id="ARBA00022553"/>
    </source>
</evidence>
<evidence type="ECO:0000313" key="17">
    <source>
        <dbReference type="Proteomes" id="UP000245433"/>
    </source>
</evidence>
<dbReference type="HAMAP" id="MF_01554_B">
    <property type="entry name" value="GlmM_B"/>
    <property type="match status" value="1"/>
</dbReference>
<comment type="PTM">
    <text evidence="9">Activated by phosphorylation.</text>
</comment>
<evidence type="ECO:0000256" key="4">
    <source>
        <dbReference type="ARBA" id="ARBA00022842"/>
    </source>
</evidence>
<dbReference type="FunFam" id="3.40.120.10:FF:000001">
    <property type="entry name" value="Phosphoglucosamine mutase"/>
    <property type="match status" value="1"/>
</dbReference>
<dbReference type="InterPro" id="IPR016066">
    <property type="entry name" value="A-D-PHexomutase_CS"/>
</dbReference>
<dbReference type="InterPro" id="IPR005846">
    <property type="entry name" value="A-D-PHexomutase_a/b/a-III"/>
</dbReference>
<dbReference type="PANTHER" id="PTHR42946:SF1">
    <property type="entry name" value="PHOSPHOGLUCOMUTASE (ALPHA-D-GLUCOSE-1,6-BISPHOSPHATE-DEPENDENT)"/>
    <property type="match status" value="1"/>
</dbReference>
<sequence length="458" mass="49477">MTDFKLKYFGTDGVRGVANQTLSPELAFRLGRTGGAVLTRHNDDVTKKPVVIVGRDTRISGEMLEESIISGLLSVGVDVLRLGVITTPAVAYLVESLQADAGIQITASHNPARDNGIKFFGNDGFKLSDELEYEIEKLLDADQDQLPRPTATGLGVVNNYPEGAQKYLAFLEKTIPTNLSGLHVALDGANGATSFLIPRLCADLDLDFNTMGTKPDGLNINDQVGSTHPQALAEMVAEGDYDAGLAFDGDGDRLIAVDETGQIVDGDKIMFITAKFLNEQGLLKHSTVVSTVMSNIGFYKALAQNGIESVQTAVGDRYVMEKMIADDYNLGGEQSGHIIFRDWAKTGDGLLTALQLLFVMKESGKKLSELAAEVTLYPQKLVNVPVENKAEMLDNPAIQAEIKAVEETMAGDGRVLVRPSGTESLLRVMAEAPTVELVDRYVEDIVKVVEEQAQPNED</sequence>
<evidence type="ECO:0000256" key="9">
    <source>
        <dbReference type="HAMAP-Rule" id="MF_01554"/>
    </source>
</evidence>
<feature type="domain" description="Alpha-D-phosphohexomutase alpha/beta/alpha" evidence="14">
    <location>
        <begin position="166"/>
        <end position="261"/>
    </location>
</feature>
<dbReference type="GO" id="GO:0005829">
    <property type="term" value="C:cytosol"/>
    <property type="evidence" value="ECO:0007669"/>
    <property type="project" value="TreeGrafter"/>
</dbReference>
<evidence type="ECO:0000256" key="7">
    <source>
        <dbReference type="ARBA" id="ARBA00066330"/>
    </source>
</evidence>
<keyword evidence="2 9" id="KW-0597">Phosphoprotein</keyword>
<gene>
    <name evidence="9" type="primary">glmM</name>
    <name evidence="16" type="ORF">C7384_10290</name>
</gene>
<evidence type="ECO:0000256" key="3">
    <source>
        <dbReference type="ARBA" id="ARBA00022723"/>
    </source>
</evidence>
<dbReference type="Gene3D" id="3.30.310.50">
    <property type="entry name" value="Alpha-D-phosphohexomutase, C-terminal domain"/>
    <property type="match status" value="1"/>
</dbReference>
<dbReference type="InterPro" id="IPR006352">
    <property type="entry name" value="GlmM_bact"/>
</dbReference>
<feature type="binding site" evidence="9">
    <location>
        <position position="248"/>
    </location>
    <ligand>
        <name>Mg(2+)</name>
        <dbReference type="ChEBI" id="CHEBI:18420"/>
    </ligand>
</feature>
<comment type="caution">
    <text evidence="16">The sequence shown here is derived from an EMBL/GenBank/DDBJ whole genome shotgun (WGS) entry which is preliminary data.</text>
</comment>
<dbReference type="Pfam" id="PF02880">
    <property type="entry name" value="PGM_PMM_III"/>
    <property type="match status" value="1"/>
</dbReference>
<evidence type="ECO:0000259" key="14">
    <source>
        <dbReference type="Pfam" id="PF02879"/>
    </source>
</evidence>
<dbReference type="SUPFAM" id="SSF53738">
    <property type="entry name" value="Phosphoglucomutase, first 3 domains"/>
    <property type="match status" value="3"/>
</dbReference>
<feature type="binding site" description="via phosphate group" evidence="9">
    <location>
        <position position="108"/>
    </location>
    <ligand>
        <name>Mg(2+)</name>
        <dbReference type="ChEBI" id="CHEBI:18420"/>
    </ligand>
</feature>
<dbReference type="GO" id="GO:0004615">
    <property type="term" value="F:phosphomannomutase activity"/>
    <property type="evidence" value="ECO:0007669"/>
    <property type="project" value="TreeGrafter"/>
</dbReference>
<feature type="domain" description="Alpha-D-phosphohexomutase alpha/beta/alpha" evidence="13">
    <location>
        <begin position="7"/>
        <end position="143"/>
    </location>
</feature>
<proteinExistence type="inferred from homology"/>
<evidence type="ECO:0000313" key="16">
    <source>
        <dbReference type="EMBL" id="PVY85270.1"/>
    </source>
</evidence>
<name>A0A2U1DC78_9LACO</name>
<dbReference type="InterPro" id="IPR005841">
    <property type="entry name" value="Alpha-D-phosphohexomutase_SF"/>
</dbReference>
<keyword evidence="5 9" id="KW-0413">Isomerase</keyword>
<dbReference type="GO" id="GO:0008966">
    <property type="term" value="F:phosphoglucosamine mutase activity"/>
    <property type="evidence" value="ECO:0007669"/>
    <property type="project" value="UniProtKB-UniRule"/>
</dbReference>
<dbReference type="InterPro" id="IPR036900">
    <property type="entry name" value="A-D-PHexomutase_C_sf"/>
</dbReference>
<dbReference type="EMBL" id="QEKT01000002">
    <property type="protein sequence ID" value="PVY85270.1"/>
    <property type="molecule type" value="Genomic_DNA"/>
</dbReference>
<evidence type="ECO:0000256" key="5">
    <source>
        <dbReference type="ARBA" id="ARBA00023235"/>
    </source>
</evidence>
<dbReference type="PANTHER" id="PTHR42946">
    <property type="entry name" value="PHOSPHOHEXOSE MUTASE"/>
    <property type="match status" value="1"/>
</dbReference>
<dbReference type="PROSITE" id="PS00710">
    <property type="entry name" value="PGM_PMM"/>
    <property type="match status" value="1"/>
</dbReference>
<feature type="modified residue" description="Phosphoserine" evidence="9">
    <location>
        <position position="108"/>
    </location>
</feature>
<dbReference type="FunFam" id="3.30.310.50:FF:000001">
    <property type="entry name" value="Phosphoglucosamine mutase"/>
    <property type="match status" value="1"/>
</dbReference>
<accession>A0A2U1DC78</accession>
<comment type="function">
    <text evidence="9 11">Catalyzes the conversion of glucosamine-6-phosphate to glucosamine-1-phosphate.</text>
</comment>
<evidence type="ECO:0000256" key="1">
    <source>
        <dbReference type="ARBA" id="ARBA00010231"/>
    </source>
</evidence>
<dbReference type="GO" id="GO:0005975">
    <property type="term" value="P:carbohydrate metabolic process"/>
    <property type="evidence" value="ECO:0007669"/>
    <property type="project" value="InterPro"/>
</dbReference>
<evidence type="ECO:0000256" key="10">
    <source>
        <dbReference type="RuleBase" id="RU004326"/>
    </source>
</evidence>
<dbReference type="GO" id="GO:0009252">
    <property type="term" value="P:peptidoglycan biosynthetic process"/>
    <property type="evidence" value="ECO:0007669"/>
    <property type="project" value="TreeGrafter"/>
</dbReference>
<dbReference type="NCBIfam" id="TIGR01455">
    <property type="entry name" value="glmM"/>
    <property type="match status" value="1"/>
</dbReference>
<evidence type="ECO:0000259" key="12">
    <source>
        <dbReference type="Pfam" id="PF00408"/>
    </source>
</evidence>
<comment type="similarity">
    <text evidence="1 9 10">Belongs to the phosphohexose mutase family.</text>
</comment>